<feature type="transmembrane region" description="Helical" evidence="1">
    <location>
        <begin position="7"/>
        <end position="32"/>
    </location>
</feature>
<evidence type="ECO:0000256" key="1">
    <source>
        <dbReference type="SAM" id="Phobius"/>
    </source>
</evidence>
<organism evidence="2">
    <name type="scientific">bioreactor metagenome</name>
    <dbReference type="NCBI Taxonomy" id="1076179"/>
    <lineage>
        <taxon>unclassified sequences</taxon>
        <taxon>metagenomes</taxon>
        <taxon>ecological metagenomes</taxon>
    </lineage>
</organism>
<reference evidence="2" key="1">
    <citation type="submission" date="2019-08" db="EMBL/GenBank/DDBJ databases">
        <authorList>
            <person name="Kucharzyk K."/>
            <person name="Murdoch R.W."/>
            <person name="Higgins S."/>
            <person name="Loffler F."/>
        </authorList>
    </citation>
    <scope>NUCLEOTIDE SEQUENCE</scope>
</reference>
<name>A0A645GM54_9ZZZZ</name>
<keyword evidence="1" id="KW-0812">Transmembrane</keyword>
<keyword evidence="1" id="KW-0472">Membrane</keyword>
<accession>A0A645GM54</accession>
<proteinExistence type="predicted"/>
<protein>
    <submittedName>
        <fullName evidence="2">Uncharacterized protein</fullName>
    </submittedName>
</protein>
<keyword evidence="1" id="KW-1133">Transmembrane helix</keyword>
<comment type="caution">
    <text evidence="2">The sequence shown here is derived from an EMBL/GenBank/DDBJ whole genome shotgun (WGS) entry which is preliminary data.</text>
</comment>
<evidence type="ECO:0000313" key="2">
    <source>
        <dbReference type="EMBL" id="MPN27250.1"/>
    </source>
</evidence>
<dbReference type="AlphaFoldDB" id="A0A645GM54"/>
<gene>
    <name evidence="2" type="ORF">SDC9_174678</name>
</gene>
<dbReference type="EMBL" id="VSSQ01077070">
    <property type="protein sequence ID" value="MPN27250.1"/>
    <property type="molecule type" value="Genomic_DNA"/>
</dbReference>
<sequence length="162" mass="18233">MQDLCPGYFEVIFCSGLNANVFAFFACLYFIIKPVGGDYACNFRQFGFQHFYIIHGEIVAVPDFFCSAVDPYIYGAFAYVLKLPYYGILAALPYGYYGDHRGYADDYSQHGEKGAHFIGSHAVEGRFEAFYNIHILVSLVMRFSTGLSDIISPSLKTTFLLV</sequence>